<dbReference type="Proteomes" id="UP001203036">
    <property type="component" value="Unassembled WGS sequence"/>
</dbReference>
<proteinExistence type="predicted"/>
<name>A0ACC5ZZ31_9RHOB</name>
<keyword evidence="2" id="KW-1185">Reference proteome</keyword>
<gene>
    <name evidence="1" type="ORF">M8744_14460</name>
</gene>
<evidence type="ECO:0000313" key="2">
    <source>
        <dbReference type="Proteomes" id="UP001203036"/>
    </source>
</evidence>
<organism evidence="1 2">
    <name type="scientific">Lutimaribacter degradans</name>
    <dbReference type="NCBI Taxonomy" id="2945989"/>
    <lineage>
        <taxon>Bacteria</taxon>
        <taxon>Pseudomonadati</taxon>
        <taxon>Pseudomonadota</taxon>
        <taxon>Alphaproteobacteria</taxon>
        <taxon>Rhodobacterales</taxon>
        <taxon>Roseobacteraceae</taxon>
        <taxon>Lutimaribacter</taxon>
    </lineage>
</organism>
<protein>
    <submittedName>
        <fullName evidence="1">AAA family ATPase</fullName>
    </submittedName>
</protein>
<accession>A0ACC5ZZ31</accession>
<dbReference type="EMBL" id="JAMQGO010000011">
    <property type="protein sequence ID" value="MCM2563355.1"/>
    <property type="molecule type" value="Genomic_DNA"/>
</dbReference>
<evidence type="ECO:0000313" key="1">
    <source>
        <dbReference type="EMBL" id="MCM2563355.1"/>
    </source>
</evidence>
<sequence length="391" mass="43392">MIASDSGTIDTLETLRRDRVAARQKWTFVKGGLPEAVNRYKSHPSPDLIIFQSDDDRENLQQHVAALAQVSDNQTRAIVIGRENDVGLFRMLQQSGVSDYLTRPLDAGLVADAIRANFSDLEHQRKARISAFIGLSGGCGSSSMAQNVAVALGEKSTKTVMLADCDLQGGTVKLNFDHQGTAGINELIRRADRADHVDATLIERLAFRRSDTLHLLTCEPHLEFDRDLPEAVVDHLLGLAMHSHYHLVLDLPRHLSPQIRNILRLADDVVLTVPPDLVGLRNFRLALEHLSDIRGKNHPPLLILNEKGMKGRAEVPVSEFVKAVGETRFFSLPFDPRGFSDAITKGSPLFETSKKAVYRRVFNGIAQQLGGGVAMPEPLGARLWRTLKKWW</sequence>
<reference evidence="1" key="1">
    <citation type="submission" date="2022-06" db="EMBL/GenBank/DDBJ databases">
        <title>Lutimaribacter sp. EGI FJ00013, a novel bacterium isolated from a salt lake sediment enrichment.</title>
        <authorList>
            <person name="Gao L."/>
            <person name="Fang B.-Z."/>
            <person name="Li W.-J."/>
        </authorList>
    </citation>
    <scope>NUCLEOTIDE SEQUENCE</scope>
    <source>
        <strain evidence="1">EGI FJ00013</strain>
    </source>
</reference>
<comment type="caution">
    <text evidence="1">The sequence shown here is derived from an EMBL/GenBank/DDBJ whole genome shotgun (WGS) entry which is preliminary data.</text>
</comment>